<gene>
    <name evidence="2" type="ORF">SBAD_LOCUS9029</name>
</gene>
<dbReference type="PANTHER" id="PTHR45864:SF2">
    <property type="entry name" value="PROTEIN PHOSPHATASE SLINGSHOT"/>
    <property type="match status" value="1"/>
</dbReference>
<dbReference type="AlphaFoldDB" id="A0A183IZI1"/>
<dbReference type="WBParaSite" id="SBAD_0000935501-mRNA-1">
    <property type="protein sequence ID" value="SBAD_0000935501-mRNA-1"/>
    <property type="gene ID" value="SBAD_0000935501"/>
</dbReference>
<keyword evidence="3" id="KW-1185">Reference proteome</keyword>
<dbReference type="Pfam" id="PF23040">
    <property type="entry name" value="PH_SSH1-like_1st"/>
    <property type="match status" value="1"/>
</dbReference>
<evidence type="ECO:0000313" key="3">
    <source>
        <dbReference type="Proteomes" id="UP000270296"/>
    </source>
</evidence>
<evidence type="ECO:0000313" key="2">
    <source>
        <dbReference type="EMBL" id="VDP20705.1"/>
    </source>
</evidence>
<dbReference type="GO" id="GO:0003779">
    <property type="term" value="F:actin binding"/>
    <property type="evidence" value="ECO:0007669"/>
    <property type="project" value="InterPro"/>
</dbReference>
<reference evidence="4" key="1">
    <citation type="submission" date="2016-06" db="UniProtKB">
        <authorList>
            <consortium name="WormBaseParasite"/>
        </authorList>
    </citation>
    <scope>IDENTIFICATION</scope>
</reference>
<evidence type="ECO:0000313" key="4">
    <source>
        <dbReference type="WBParaSite" id="SBAD_0000935501-mRNA-1"/>
    </source>
</evidence>
<dbReference type="GO" id="GO:0016791">
    <property type="term" value="F:phosphatase activity"/>
    <property type="evidence" value="ECO:0007669"/>
    <property type="project" value="InterPro"/>
</dbReference>
<name>A0A183IZI1_9BILA</name>
<dbReference type="InterPro" id="IPR043587">
    <property type="entry name" value="Phosphatase_SSH-like"/>
</dbReference>
<accession>A0A183IZI1</accession>
<protein>
    <recommendedName>
        <fullName evidence="1">Slingshot N-terminal domain-containing protein</fullName>
    </recommendedName>
</protein>
<sequence>MRPIKYFDLISTTSPVMQAELPNQSKPSKFLRVGLRHSDVIPKELQKALMITETASSKFGVRLKPSKGKALVSRSSSEYYFAVRGAAVILPKNEFQLKRETCNGGEIKQHLQSMLQLLRPRDTLRMAVRLQNMFSNYTRYLVIISTSTRHDNRESSLLGIDYITPNQPAIALILPIWANTAVKLDGDGGISFESSDSYHLFKPISVQAMW</sequence>
<reference evidence="2 3" key="2">
    <citation type="submission" date="2018-11" db="EMBL/GenBank/DDBJ databases">
        <authorList>
            <consortium name="Pathogen Informatics"/>
        </authorList>
    </citation>
    <scope>NUCLEOTIDE SEQUENCE [LARGE SCALE GENOMIC DNA]</scope>
</reference>
<dbReference type="GO" id="GO:0030837">
    <property type="term" value="P:negative regulation of actin filament polymerization"/>
    <property type="evidence" value="ECO:0007669"/>
    <property type="project" value="InterPro"/>
</dbReference>
<dbReference type="PANTHER" id="PTHR45864">
    <property type="entry name" value="SLINGSHOT PROTEIN PHOSPHATASE HOMOLOG"/>
    <property type="match status" value="1"/>
</dbReference>
<dbReference type="OrthoDB" id="5779068at2759"/>
<dbReference type="Proteomes" id="UP000270296">
    <property type="component" value="Unassembled WGS sequence"/>
</dbReference>
<evidence type="ECO:0000259" key="1">
    <source>
        <dbReference type="Pfam" id="PF23040"/>
    </source>
</evidence>
<organism evidence="4">
    <name type="scientific">Soboliphyme baturini</name>
    <dbReference type="NCBI Taxonomy" id="241478"/>
    <lineage>
        <taxon>Eukaryota</taxon>
        <taxon>Metazoa</taxon>
        <taxon>Ecdysozoa</taxon>
        <taxon>Nematoda</taxon>
        <taxon>Enoplea</taxon>
        <taxon>Dorylaimia</taxon>
        <taxon>Dioctophymatida</taxon>
        <taxon>Dioctophymatoidea</taxon>
        <taxon>Soboliphymatidae</taxon>
        <taxon>Soboliphyme</taxon>
    </lineage>
</organism>
<dbReference type="InterPro" id="IPR043588">
    <property type="entry name" value="SSH-N"/>
</dbReference>
<feature type="domain" description="Slingshot N-terminal" evidence="1">
    <location>
        <begin position="110"/>
        <end position="210"/>
    </location>
</feature>
<dbReference type="EMBL" id="UZAM01012223">
    <property type="protein sequence ID" value="VDP20705.1"/>
    <property type="molecule type" value="Genomic_DNA"/>
</dbReference>
<proteinExistence type="predicted"/>